<proteinExistence type="predicted"/>
<dbReference type="InterPro" id="IPR047121">
    <property type="entry name" value="YjiB-like"/>
</dbReference>
<dbReference type="RefSeq" id="WP_073852008.1">
    <property type="nucleotide sequence ID" value="NZ_LVWA01000005.1"/>
</dbReference>
<organism evidence="3 4">
    <name type="scientific">Pontibacter flavimaris</name>
    <dbReference type="NCBI Taxonomy" id="1797110"/>
    <lineage>
        <taxon>Bacteria</taxon>
        <taxon>Pseudomonadati</taxon>
        <taxon>Bacteroidota</taxon>
        <taxon>Cytophagia</taxon>
        <taxon>Cytophagales</taxon>
        <taxon>Hymenobacteraceae</taxon>
        <taxon>Pontibacter</taxon>
    </lineage>
</organism>
<accession>A0A1Q5PCN7</accession>
<dbReference type="PIRSF" id="PIRSF019307">
    <property type="entry name" value="UCP019307"/>
    <property type="match status" value="1"/>
</dbReference>
<dbReference type="InterPro" id="IPR011051">
    <property type="entry name" value="RmlC_Cupin_sf"/>
</dbReference>
<feature type="domain" description="Cupin type-2" evidence="2">
    <location>
        <begin position="62"/>
        <end position="111"/>
    </location>
</feature>
<reference evidence="3 4" key="1">
    <citation type="submission" date="2016-03" db="EMBL/GenBank/DDBJ databases">
        <title>Genome sequence of Pontibacter sp. nov., of the family cytophagaceae, isolated from marine sediment of the Yellow Sea, China.</title>
        <authorList>
            <person name="Zhang G."/>
            <person name="Zhang R."/>
        </authorList>
    </citation>
    <scope>NUCLEOTIDE SEQUENCE [LARGE SCALE GENOMIC DNA]</scope>
    <source>
        <strain evidence="3 4">S10-8</strain>
    </source>
</reference>
<evidence type="ECO:0000259" key="2">
    <source>
        <dbReference type="Pfam" id="PF07883"/>
    </source>
</evidence>
<dbReference type="InterPro" id="IPR014710">
    <property type="entry name" value="RmlC-like_jellyroll"/>
</dbReference>
<comment type="caution">
    <text evidence="3">The sequence shown here is derived from an EMBL/GenBank/DDBJ whole genome shotgun (WGS) entry which is preliminary data.</text>
</comment>
<evidence type="ECO:0000313" key="3">
    <source>
        <dbReference type="EMBL" id="OKL39902.1"/>
    </source>
</evidence>
<feature type="region of interest" description="Disordered" evidence="1">
    <location>
        <begin position="151"/>
        <end position="173"/>
    </location>
</feature>
<keyword evidence="4" id="KW-1185">Reference proteome</keyword>
<gene>
    <name evidence="3" type="ORF">A3841_16135</name>
</gene>
<dbReference type="EMBL" id="LVWA01000005">
    <property type="protein sequence ID" value="OKL39902.1"/>
    <property type="molecule type" value="Genomic_DNA"/>
</dbReference>
<dbReference type="Gene3D" id="2.60.120.10">
    <property type="entry name" value="Jelly Rolls"/>
    <property type="match status" value="1"/>
</dbReference>
<dbReference type="InterPro" id="IPR014500">
    <property type="entry name" value="UCP019307_cupin"/>
</dbReference>
<dbReference type="CDD" id="cd02219">
    <property type="entry name" value="cupin_YjlB-like"/>
    <property type="match status" value="1"/>
</dbReference>
<evidence type="ECO:0000256" key="1">
    <source>
        <dbReference type="SAM" id="MobiDB-lite"/>
    </source>
</evidence>
<sequence length="173" mass="19131">MTKQTTTTYFLQPHGHIPNNPQLPLLVYAQMFPEKDDLVSQFKEAFQQNNWRGSWVNGVFSYHHYHSTSHEVLGVTAGSAILILGGPGSEELEVKAGDMLVLPAGTGHYLKSSAAGFEVVGAYPAGQEAYDICTEKDNPEEKKKHIEKVSLPTADPAFGEEGPLLQHWKQRQV</sequence>
<dbReference type="SUPFAM" id="SSF51182">
    <property type="entry name" value="RmlC-like cupins"/>
    <property type="match status" value="1"/>
</dbReference>
<evidence type="ECO:0000313" key="4">
    <source>
        <dbReference type="Proteomes" id="UP000186551"/>
    </source>
</evidence>
<name>A0A1Q5PCN7_9BACT</name>
<dbReference type="PANTHER" id="PTHR36448">
    <property type="entry name" value="BLR7373 PROTEIN"/>
    <property type="match status" value="1"/>
</dbReference>
<protein>
    <submittedName>
        <fullName evidence="3">Cupin</fullName>
    </submittedName>
</protein>
<dbReference type="PANTHER" id="PTHR36448:SF2">
    <property type="entry name" value="CUPIN TYPE-1 DOMAIN-CONTAINING PROTEIN"/>
    <property type="match status" value="1"/>
</dbReference>
<dbReference type="Pfam" id="PF07883">
    <property type="entry name" value="Cupin_2"/>
    <property type="match status" value="1"/>
</dbReference>
<dbReference type="Proteomes" id="UP000186551">
    <property type="component" value="Unassembled WGS sequence"/>
</dbReference>
<dbReference type="InterPro" id="IPR013096">
    <property type="entry name" value="Cupin_2"/>
</dbReference>
<dbReference type="STRING" id="1797110.A3841_16135"/>
<dbReference type="OrthoDB" id="9791759at2"/>
<dbReference type="AlphaFoldDB" id="A0A1Q5PCN7"/>